<feature type="transmembrane region" description="Helical" evidence="1">
    <location>
        <begin position="87"/>
        <end position="109"/>
    </location>
</feature>
<dbReference type="EMBL" id="JX188020">
    <property type="protein sequence ID" value="AGH13551.1"/>
    <property type="molecule type" value="Genomic_DNA"/>
</dbReference>
<feature type="domain" description="HTH LytTR-type" evidence="2">
    <location>
        <begin position="207"/>
        <end position="304"/>
    </location>
</feature>
<dbReference type="SMART" id="SM00850">
    <property type="entry name" value="LytTR"/>
    <property type="match status" value="1"/>
</dbReference>
<dbReference type="GO" id="GO:0003677">
    <property type="term" value="F:DNA binding"/>
    <property type="evidence" value="ECO:0007669"/>
    <property type="project" value="InterPro"/>
</dbReference>
<keyword evidence="1" id="KW-0812">Transmembrane</keyword>
<sequence length="304" mass="35010">MSQNAYLAKKTYIYGMKFGWSGFCATMLADIIHDDMASDFKMKGSILPHLIYCFILPAFFLGSAILYNPFDLKGYYTFGSFSPSFHLVMVSCIILVCSLLTRLSLYFILEKYEAKWWHYGEWCCFEMMLMSSFVALYTVLFKGAEGGYFAVLPESVKFIYLTLMYPYTFLIFVRIVRIKDEELEQKGAQADNSLVRFHDEHKRLKLSIAPSSILYVSSEFHYVKIFYLDGTKVKNYLLRASMKSLEDIGSKALVRCQKSYFVNPEHVSVLRKDPEGFIFAEINVPDVPAVPVSKQYYEALSALL</sequence>
<feature type="transmembrane region" description="Helical" evidence="1">
    <location>
        <begin position="44"/>
        <end position="67"/>
    </location>
</feature>
<keyword evidence="1" id="KW-0472">Membrane</keyword>
<evidence type="ECO:0000313" key="3">
    <source>
        <dbReference type="EMBL" id="AGH13551.1"/>
    </source>
</evidence>
<dbReference type="Gene3D" id="2.40.50.1020">
    <property type="entry name" value="LytTr DNA-binding domain"/>
    <property type="match status" value="1"/>
</dbReference>
<proteinExistence type="predicted"/>
<dbReference type="AlphaFoldDB" id="R9QZW7"/>
<name>R9QZW7_9BACT</name>
<protein>
    <recommendedName>
        <fullName evidence="2">HTH LytTR-type domain-containing protein</fullName>
    </recommendedName>
</protein>
<dbReference type="InterPro" id="IPR007492">
    <property type="entry name" value="LytTR_DNA-bd_dom"/>
</dbReference>
<keyword evidence="1" id="KW-1133">Transmembrane helix</keyword>
<feature type="transmembrane region" description="Helical" evidence="1">
    <location>
        <begin position="116"/>
        <end position="138"/>
    </location>
</feature>
<evidence type="ECO:0000259" key="2">
    <source>
        <dbReference type="PROSITE" id="PS50930"/>
    </source>
</evidence>
<accession>R9QZW7</accession>
<reference evidence="3" key="1">
    <citation type="submission" date="2012-06" db="EMBL/GenBank/DDBJ databases">
        <title>A novel metagenomic alpha-L-rhamnosidase with high activity on rutin.</title>
        <authorList>
            <person name="Rabausch U."/>
            <person name="Streit W.R."/>
        </authorList>
    </citation>
    <scope>NUCLEOTIDE SEQUENCE</scope>
</reference>
<organism evidence="3">
    <name type="scientific">uncultured bacterium pUR16A2</name>
    <dbReference type="NCBI Taxonomy" id="1204710"/>
    <lineage>
        <taxon>Bacteria</taxon>
        <taxon>environmental samples</taxon>
    </lineage>
</organism>
<dbReference type="Pfam" id="PF04397">
    <property type="entry name" value="LytTR"/>
    <property type="match status" value="1"/>
</dbReference>
<evidence type="ECO:0000256" key="1">
    <source>
        <dbReference type="SAM" id="Phobius"/>
    </source>
</evidence>
<dbReference type="PROSITE" id="PS50930">
    <property type="entry name" value="HTH_LYTTR"/>
    <property type="match status" value="1"/>
</dbReference>
<feature type="transmembrane region" description="Helical" evidence="1">
    <location>
        <begin position="158"/>
        <end position="176"/>
    </location>
</feature>